<organism evidence="16 17">
    <name type="scientific">Stutzerimonas stutzeri KOS6</name>
    <dbReference type="NCBI Taxonomy" id="1218352"/>
    <lineage>
        <taxon>Bacteria</taxon>
        <taxon>Pseudomonadati</taxon>
        <taxon>Pseudomonadota</taxon>
        <taxon>Gammaproteobacteria</taxon>
        <taxon>Pseudomonadales</taxon>
        <taxon>Pseudomonadaceae</taxon>
        <taxon>Stutzerimonas</taxon>
    </lineage>
</organism>
<keyword evidence="16" id="KW-0413">Isomerase</keyword>
<comment type="pathway">
    <text evidence="1">Lipid metabolism; fatty acid beta-oxidation.</text>
</comment>
<dbReference type="Pfam" id="PF00725">
    <property type="entry name" value="3HCDH"/>
    <property type="match status" value="1"/>
</dbReference>
<dbReference type="GO" id="GO:0016853">
    <property type="term" value="F:isomerase activity"/>
    <property type="evidence" value="ECO:0007669"/>
    <property type="project" value="UniProtKB-KW"/>
</dbReference>
<comment type="similarity">
    <text evidence="2">In the central section; belongs to the 3-hydroxyacyl-CoA dehydrogenase family.</text>
</comment>
<dbReference type="UniPathway" id="UPA00659"/>
<name>A0A061JS98_STUST</name>
<protein>
    <recommendedName>
        <fullName evidence="4">enoyl-CoA hydratase</fullName>
        <ecNumber evidence="4">4.2.1.17</ecNumber>
    </recommendedName>
</protein>
<evidence type="ECO:0000256" key="11">
    <source>
        <dbReference type="ARBA" id="ARBA00023268"/>
    </source>
</evidence>
<keyword evidence="5" id="KW-0276">Fatty acid metabolism</keyword>
<evidence type="ECO:0000256" key="7">
    <source>
        <dbReference type="ARBA" id="ARBA00023002"/>
    </source>
</evidence>
<dbReference type="SUPFAM" id="SSF52096">
    <property type="entry name" value="ClpP/crotonase"/>
    <property type="match status" value="1"/>
</dbReference>
<keyword evidence="8" id="KW-0520">NAD</keyword>
<dbReference type="GO" id="GO:0006635">
    <property type="term" value="P:fatty acid beta-oxidation"/>
    <property type="evidence" value="ECO:0007669"/>
    <property type="project" value="UniProtKB-UniPathway"/>
</dbReference>
<dbReference type="InterPro" id="IPR029045">
    <property type="entry name" value="ClpP/crotonase-like_dom_sf"/>
</dbReference>
<dbReference type="InterPro" id="IPR006180">
    <property type="entry name" value="3-OHacyl-CoA_DH_CS"/>
</dbReference>
<comment type="similarity">
    <text evidence="13">Belongs to the enoyl-CoA hydratase/isomerase family.</text>
</comment>
<dbReference type="PROSITE" id="PS00166">
    <property type="entry name" value="ENOYL_COA_HYDRATASE"/>
    <property type="match status" value="1"/>
</dbReference>
<dbReference type="Pfam" id="PF00378">
    <property type="entry name" value="ECH_1"/>
    <property type="match status" value="1"/>
</dbReference>
<dbReference type="Gene3D" id="3.90.226.10">
    <property type="entry name" value="2-enoyl-CoA Hydratase, Chain A, domain 1"/>
    <property type="match status" value="1"/>
</dbReference>
<keyword evidence="9" id="KW-0443">Lipid metabolism</keyword>
<gene>
    <name evidence="16" type="primary">fadB</name>
    <name evidence="16" type="ORF">B597_004040</name>
</gene>
<dbReference type="PROSITE" id="PS00067">
    <property type="entry name" value="3HCDH"/>
    <property type="match status" value="1"/>
</dbReference>
<dbReference type="NCBIfam" id="NF008727">
    <property type="entry name" value="PRK11730.1"/>
    <property type="match status" value="1"/>
</dbReference>
<dbReference type="OrthoDB" id="5389341at2"/>
<dbReference type="EC" id="4.2.1.17" evidence="4"/>
<dbReference type="GO" id="GO:0016509">
    <property type="term" value="F:long-chain (3S)-3-hydroxyacyl-CoA dehydrogenase (NAD+) activity"/>
    <property type="evidence" value="ECO:0007669"/>
    <property type="project" value="TreeGrafter"/>
</dbReference>
<evidence type="ECO:0000256" key="5">
    <source>
        <dbReference type="ARBA" id="ARBA00022832"/>
    </source>
</evidence>
<dbReference type="SUPFAM" id="SSF48179">
    <property type="entry name" value="6-phosphogluconate dehydrogenase C-terminal domain-like"/>
    <property type="match status" value="2"/>
</dbReference>
<dbReference type="GO" id="GO:0070403">
    <property type="term" value="F:NAD+ binding"/>
    <property type="evidence" value="ECO:0007669"/>
    <property type="project" value="InterPro"/>
</dbReference>
<dbReference type="Pfam" id="PF02737">
    <property type="entry name" value="3HCDH_N"/>
    <property type="match status" value="1"/>
</dbReference>
<dbReference type="SUPFAM" id="SSF51735">
    <property type="entry name" value="NAD(P)-binding Rossmann-fold domains"/>
    <property type="match status" value="1"/>
</dbReference>
<dbReference type="InterPro" id="IPR006108">
    <property type="entry name" value="3HC_DH_C"/>
</dbReference>
<evidence type="ECO:0000256" key="6">
    <source>
        <dbReference type="ARBA" id="ARBA00022963"/>
    </source>
</evidence>
<feature type="domain" description="3-hydroxyacyl-CoA dehydrogenase NAD binding" evidence="15">
    <location>
        <begin position="307"/>
        <end position="485"/>
    </location>
</feature>
<comment type="similarity">
    <text evidence="3">In the N-terminal section; belongs to the enoyl-CoA hydratase/isomerase family.</text>
</comment>
<evidence type="ECO:0000256" key="13">
    <source>
        <dbReference type="RuleBase" id="RU003707"/>
    </source>
</evidence>
<dbReference type="FunFam" id="3.40.50.720:FF:000009">
    <property type="entry name" value="Fatty oxidation complex, alpha subunit"/>
    <property type="match status" value="1"/>
</dbReference>
<evidence type="ECO:0000313" key="16">
    <source>
        <dbReference type="EMBL" id="EWC42587.1"/>
    </source>
</evidence>
<dbReference type="InterPro" id="IPR008927">
    <property type="entry name" value="6-PGluconate_DH-like_C_sf"/>
</dbReference>
<dbReference type="RefSeq" id="WP_024162348.1">
    <property type="nucleotide sequence ID" value="NZ_KK020676.1"/>
</dbReference>
<dbReference type="InterPro" id="IPR006176">
    <property type="entry name" value="3-OHacyl-CoA_DH_NAD-bd"/>
</dbReference>
<dbReference type="InterPro" id="IPR018376">
    <property type="entry name" value="Enoyl-CoA_hyd/isom_CS"/>
</dbReference>
<evidence type="ECO:0000256" key="10">
    <source>
        <dbReference type="ARBA" id="ARBA00023239"/>
    </source>
</evidence>
<evidence type="ECO:0000256" key="12">
    <source>
        <dbReference type="ARBA" id="ARBA00049556"/>
    </source>
</evidence>
<keyword evidence="10 16" id="KW-0456">Lyase</keyword>
<keyword evidence="6" id="KW-0442">Lipid degradation</keyword>
<dbReference type="InterPro" id="IPR036291">
    <property type="entry name" value="NAD(P)-bd_dom_sf"/>
</dbReference>
<evidence type="ECO:0000259" key="14">
    <source>
        <dbReference type="Pfam" id="PF00725"/>
    </source>
</evidence>
<dbReference type="HOGENOM" id="CLU_009834_16_3_6"/>
<dbReference type="AlphaFoldDB" id="A0A061JS98"/>
<evidence type="ECO:0000256" key="1">
    <source>
        <dbReference type="ARBA" id="ARBA00005005"/>
    </source>
</evidence>
<evidence type="ECO:0000256" key="9">
    <source>
        <dbReference type="ARBA" id="ARBA00023098"/>
    </source>
</evidence>
<dbReference type="eggNOG" id="COG1250">
    <property type="taxonomic scope" value="Bacteria"/>
</dbReference>
<feature type="domain" description="3-hydroxyacyl-CoA dehydrogenase C-terminal" evidence="14">
    <location>
        <begin position="487"/>
        <end position="582"/>
    </location>
</feature>
<evidence type="ECO:0000256" key="4">
    <source>
        <dbReference type="ARBA" id="ARBA00012076"/>
    </source>
</evidence>
<dbReference type="EMBL" id="AMCZ02000003">
    <property type="protein sequence ID" value="EWC42587.1"/>
    <property type="molecule type" value="Genomic_DNA"/>
</dbReference>
<dbReference type="Gene3D" id="1.10.1040.50">
    <property type="match status" value="1"/>
</dbReference>
<dbReference type="eggNOG" id="COG1024">
    <property type="taxonomic scope" value="Bacteria"/>
</dbReference>
<evidence type="ECO:0000259" key="15">
    <source>
        <dbReference type="Pfam" id="PF02737"/>
    </source>
</evidence>
<evidence type="ECO:0000256" key="8">
    <source>
        <dbReference type="ARBA" id="ARBA00023027"/>
    </source>
</evidence>
<keyword evidence="11" id="KW-0511">Multifunctional enzyme</keyword>
<dbReference type="InterPro" id="IPR050136">
    <property type="entry name" value="FA_oxidation_alpha_subunit"/>
</dbReference>
<dbReference type="Proteomes" id="UP000026923">
    <property type="component" value="Unassembled WGS sequence"/>
</dbReference>
<sequence>MTLFQGQALRLERLDDGFAELVLDLDGCSVNKLDRTTLAELRAAVEVLEQTALRGLLVRSAKPAFMVGADVTEFPELFEAGEAAMYVWIEQTLETFGRLETLPYPCVSAVNGLALGGGLELALATDYRVLAEDARVGLPEVTLGICPGFGGTVRLSRLIGVTGALDWLLEGKPRKASAALADGAADRMVAPQSLREEALALLREAAEADDWQAQRARKRHPVAVPDGIATRGDTLDARYPAPRAILAALQAHAGLAWAEALRVESEAFVGLARGPEAASLVGLFLADQAVRKQARRYAEGAAPVRRAAVLGAGIMGGGIAYQAAASGTPILMKDIRAEALELGMRTATAQLDRQIAKGKLSETQKSAILERITPTLGWEGFAETDLVVEAVVERADVKAAVLGKAEVILAADAVLASNTSTISIDRLAEGLSNPERFCGMHFFNPVPMMPLVEVIRGRHADEATLARTVAFAQALGKMPIVVRDCPGFLVNRVLFPYFNGFNRLLQDGVDFVRIDRLMEGFGWPMGPAYLADVIGLDTMVHADRVLQEGYPERMGHDGEPLIEQLLAAGCLGQKNGRGFYLYGIDDQGRRQREPSAEARGLLGTPNGEVSDQDIIDRLMIPLCLETVRCLEEGIVESAAEADMGLVLGLGFPRLRGGALRYIQNLGLAEFAARAERHVRHGGLYQLTEDFRARLQAGQRYH</sequence>
<dbReference type="Gene3D" id="3.40.50.720">
    <property type="entry name" value="NAD(P)-binding Rossmann-like Domain"/>
    <property type="match status" value="1"/>
</dbReference>
<dbReference type="PANTHER" id="PTHR43612:SF3">
    <property type="entry name" value="TRIFUNCTIONAL ENZYME SUBUNIT ALPHA, MITOCHONDRIAL"/>
    <property type="match status" value="1"/>
</dbReference>
<comment type="caution">
    <text evidence="16">The sequence shown here is derived from an EMBL/GenBank/DDBJ whole genome shotgun (WGS) entry which is preliminary data.</text>
</comment>
<dbReference type="InterPro" id="IPR001753">
    <property type="entry name" value="Enoyl-CoA_hydra/iso"/>
</dbReference>
<keyword evidence="7 16" id="KW-0560">Oxidoreductase</keyword>
<reference evidence="16 17" key="1">
    <citation type="journal article" date="2013" name="Genome Announc.">
        <title>Draft Genome of the Nitrogen-Fixing Bacterium Pseudomonas stutzeri Strain KOS6 Isolated from Industrial Hydrocarbon Sludge.</title>
        <authorList>
            <person name="Grigoryeva T.V."/>
            <person name="Laikov A.V."/>
            <person name="Naumova R.P."/>
            <person name="Manolov A.I."/>
            <person name="Larin A.K."/>
            <person name="Karpova I.Y."/>
            <person name="Semashko T.A."/>
            <person name="Alexeev D.G."/>
            <person name="Kostryukova E.S."/>
            <person name="Muller R."/>
            <person name="Govorun V.M."/>
        </authorList>
    </citation>
    <scope>NUCLEOTIDE SEQUENCE [LARGE SCALE GENOMIC DNA]</scope>
    <source>
        <strain evidence="16 17">KOS6</strain>
    </source>
</reference>
<comment type="catalytic activity">
    <reaction evidence="12">
        <text>a (3S)-3-hydroxyacyl-CoA + NAD(+) = a 3-oxoacyl-CoA + NADH + H(+)</text>
        <dbReference type="Rhea" id="RHEA:22432"/>
        <dbReference type="ChEBI" id="CHEBI:15378"/>
        <dbReference type="ChEBI" id="CHEBI:57318"/>
        <dbReference type="ChEBI" id="CHEBI:57540"/>
        <dbReference type="ChEBI" id="CHEBI:57945"/>
        <dbReference type="ChEBI" id="CHEBI:90726"/>
        <dbReference type="EC" id="1.1.1.35"/>
    </reaction>
</comment>
<dbReference type="CDD" id="cd06558">
    <property type="entry name" value="crotonase-like"/>
    <property type="match status" value="1"/>
</dbReference>
<dbReference type="PANTHER" id="PTHR43612">
    <property type="entry name" value="TRIFUNCTIONAL ENZYME SUBUNIT ALPHA"/>
    <property type="match status" value="1"/>
</dbReference>
<dbReference type="GO" id="GO:0004300">
    <property type="term" value="F:enoyl-CoA hydratase activity"/>
    <property type="evidence" value="ECO:0007669"/>
    <property type="project" value="UniProtKB-EC"/>
</dbReference>
<accession>A0A061JS98</accession>
<evidence type="ECO:0000256" key="3">
    <source>
        <dbReference type="ARBA" id="ARBA00008750"/>
    </source>
</evidence>
<proteinExistence type="inferred from homology"/>
<evidence type="ECO:0000256" key="2">
    <source>
        <dbReference type="ARBA" id="ARBA00007005"/>
    </source>
</evidence>
<evidence type="ECO:0000313" key="17">
    <source>
        <dbReference type="Proteomes" id="UP000026923"/>
    </source>
</evidence>